<sequence length="427" mass="46902">MPNTNLLDDLRWRGLIHQCTDEVGLAKLLASGPQTLYIGFDPTASSLHVGGLMQLMMLRRFQKAGHRPIALVGGATGMIGDPSGKSEERNLLSAEKLQENVDGVAAQMRMLLDFDGSDGAMLLNNFDWMKGYSYLEFLRDVGKNFPVGAMMGKESVRSRLDSEAGLSYTEFSYMLLQAYDFVHLSKTHGCLIQAGGSDQWGNITAGIDLGRRMIGKQLFGVTAPLLTTSDGKKMGKTEKGAVWLDPNRTSPYEFYQYWKTVDDADVMRCIAYLTEIEKDEHDALTEATANDPGKRQAQVRLAQWMTQLLHGDEGLATAERASEILFGGEIGTATDATLGAIFADVPSQEVERSKLDGEGYWIVEALQASGLVSSGGEARRAIKEGGVYLNNVRATDEKQRLTTADLASETVMVLRRGKRKYSLLKFS</sequence>
<dbReference type="GO" id="GO:0005829">
    <property type="term" value="C:cytosol"/>
    <property type="evidence" value="ECO:0007669"/>
    <property type="project" value="TreeGrafter"/>
</dbReference>
<dbReference type="InterPro" id="IPR002305">
    <property type="entry name" value="aa-tRNA-synth_Ic"/>
</dbReference>
<keyword evidence="5 11" id="KW-0067">ATP-binding</keyword>
<reference evidence="14 15" key="1">
    <citation type="submission" date="2019-02" db="EMBL/GenBank/DDBJ databases">
        <title>Deep-cultivation of Planctomycetes and their phenomic and genomic characterization uncovers novel biology.</title>
        <authorList>
            <person name="Wiegand S."/>
            <person name="Jogler M."/>
            <person name="Boedeker C."/>
            <person name="Pinto D."/>
            <person name="Vollmers J."/>
            <person name="Rivas-Marin E."/>
            <person name="Kohn T."/>
            <person name="Peeters S.H."/>
            <person name="Heuer A."/>
            <person name="Rast P."/>
            <person name="Oberbeckmann S."/>
            <person name="Bunk B."/>
            <person name="Jeske O."/>
            <person name="Meyerdierks A."/>
            <person name="Storesund J.E."/>
            <person name="Kallscheuer N."/>
            <person name="Luecker S."/>
            <person name="Lage O.M."/>
            <person name="Pohl T."/>
            <person name="Merkel B.J."/>
            <person name="Hornburger P."/>
            <person name="Mueller R.-W."/>
            <person name="Bruemmer F."/>
            <person name="Labrenz M."/>
            <person name="Spormann A.M."/>
            <person name="Op den Camp H."/>
            <person name="Overmann J."/>
            <person name="Amann R."/>
            <person name="Jetten M.S.M."/>
            <person name="Mascher T."/>
            <person name="Medema M.H."/>
            <person name="Devos D.P."/>
            <person name="Kaster A.-K."/>
            <person name="Ovreas L."/>
            <person name="Rohde M."/>
            <person name="Galperin M.Y."/>
            <person name="Jogler C."/>
        </authorList>
    </citation>
    <scope>NUCLEOTIDE SEQUENCE [LARGE SCALE GENOMIC DNA]</scope>
    <source>
        <strain evidence="14 15">K22_7</strain>
    </source>
</reference>
<accession>A0A517NGA0</accession>
<dbReference type="FunFam" id="1.10.240.10:FF:000001">
    <property type="entry name" value="Tyrosine--tRNA ligase"/>
    <property type="match status" value="1"/>
</dbReference>
<comment type="similarity">
    <text evidence="10 11">Belongs to the class-I aminoacyl-tRNA synthetase family. TyrS type 1 subfamily.</text>
</comment>
<keyword evidence="7 11" id="KW-0648">Protein biosynthesis</keyword>
<dbReference type="NCBIfam" id="TIGR00234">
    <property type="entry name" value="tyrS"/>
    <property type="match status" value="1"/>
</dbReference>
<dbReference type="Gene3D" id="3.40.50.620">
    <property type="entry name" value="HUPs"/>
    <property type="match status" value="1"/>
</dbReference>
<organism evidence="14 15">
    <name type="scientific">Rubripirellula lacrimiformis</name>
    <dbReference type="NCBI Taxonomy" id="1930273"/>
    <lineage>
        <taxon>Bacteria</taxon>
        <taxon>Pseudomonadati</taxon>
        <taxon>Planctomycetota</taxon>
        <taxon>Planctomycetia</taxon>
        <taxon>Pirellulales</taxon>
        <taxon>Pirellulaceae</taxon>
        <taxon>Rubripirellula</taxon>
    </lineage>
</organism>
<dbReference type="EC" id="6.1.1.1" evidence="11"/>
<comment type="catalytic activity">
    <reaction evidence="9 11">
        <text>tRNA(Tyr) + L-tyrosine + ATP = L-tyrosyl-tRNA(Tyr) + AMP + diphosphate + H(+)</text>
        <dbReference type="Rhea" id="RHEA:10220"/>
        <dbReference type="Rhea" id="RHEA-COMP:9706"/>
        <dbReference type="Rhea" id="RHEA-COMP:9707"/>
        <dbReference type="ChEBI" id="CHEBI:15378"/>
        <dbReference type="ChEBI" id="CHEBI:30616"/>
        <dbReference type="ChEBI" id="CHEBI:33019"/>
        <dbReference type="ChEBI" id="CHEBI:58315"/>
        <dbReference type="ChEBI" id="CHEBI:78442"/>
        <dbReference type="ChEBI" id="CHEBI:78536"/>
        <dbReference type="ChEBI" id="CHEBI:456215"/>
        <dbReference type="EC" id="6.1.1.1"/>
    </reaction>
</comment>
<feature type="binding site" evidence="11">
    <location>
        <position position="236"/>
    </location>
    <ligand>
        <name>ATP</name>
        <dbReference type="ChEBI" id="CHEBI:30616"/>
    </ligand>
</feature>
<comment type="function">
    <text evidence="11">Catalyzes the attachment of tyrosine to tRNA(Tyr) in a two-step reaction: tyrosine is first activated by ATP to form Tyr-AMP and then transferred to the acceptor end of tRNA(Tyr).</text>
</comment>
<keyword evidence="2 11" id="KW-0963">Cytoplasm</keyword>
<keyword evidence="8 11" id="KW-0030">Aminoacyl-tRNA synthetase</keyword>
<dbReference type="GO" id="GO:0004831">
    <property type="term" value="F:tyrosine-tRNA ligase activity"/>
    <property type="evidence" value="ECO:0007669"/>
    <property type="project" value="UniProtKB-UniRule"/>
</dbReference>
<proteinExistence type="inferred from homology"/>
<dbReference type="GO" id="GO:0003723">
    <property type="term" value="F:RNA binding"/>
    <property type="evidence" value="ECO:0007669"/>
    <property type="project" value="UniProtKB-KW"/>
</dbReference>
<evidence type="ECO:0000313" key="15">
    <source>
        <dbReference type="Proteomes" id="UP000318538"/>
    </source>
</evidence>
<dbReference type="KEGG" id="rlc:K227x_45590"/>
<dbReference type="PRINTS" id="PR01040">
    <property type="entry name" value="TRNASYNTHTYR"/>
</dbReference>
<feature type="short sequence motif" description="'KMSKS' region" evidence="11">
    <location>
        <begin position="233"/>
        <end position="237"/>
    </location>
</feature>
<evidence type="ECO:0000256" key="5">
    <source>
        <dbReference type="ARBA" id="ARBA00022840"/>
    </source>
</evidence>
<keyword evidence="3 11" id="KW-0436">Ligase</keyword>
<dbReference type="PANTHER" id="PTHR11766">
    <property type="entry name" value="TYROSYL-TRNA SYNTHETASE"/>
    <property type="match status" value="1"/>
</dbReference>
<feature type="binding site" evidence="11">
    <location>
        <position position="177"/>
    </location>
    <ligand>
        <name>L-tyrosine</name>
        <dbReference type="ChEBI" id="CHEBI:58315"/>
    </ligand>
</feature>
<dbReference type="PANTHER" id="PTHR11766:SF0">
    <property type="entry name" value="TYROSINE--TRNA LIGASE, MITOCHONDRIAL"/>
    <property type="match status" value="1"/>
</dbReference>
<feature type="binding site" evidence="11">
    <location>
        <position position="37"/>
    </location>
    <ligand>
        <name>L-tyrosine</name>
        <dbReference type="ChEBI" id="CHEBI:58315"/>
    </ligand>
</feature>
<dbReference type="CDD" id="cd00805">
    <property type="entry name" value="TyrRS_core"/>
    <property type="match status" value="1"/>
</dbReference>
<dbReference type="RefSeq" id="WP_145172623.1">
    <property type="nucleotide sequence ID" value="NZ_CP036525.1"/>
</dbReference>
<feature type="short sequence motif" description="'HIGH' region" evidence="11">
    <location>
        <begin position="42"/>
        <end position="51"/>
    </location>
</feature>
<dbReference type="OrthoDB" id="9804243at2"/>
<dbReference type="InterPro" id="IPR024107">
    <property type="entry name" value="Tyr-tRNA-ligase_bac_1"/>
</dbReference>
<dbReference type="CDD" id="cd00165">
    <property type="entry name" value="S4"/>
    <property type="match status" value="1"/>
</dbReference>
<feature type="binding site" evidence="11">
    <location>
        <position position="173"/>
    </location>
    <ligand>
        <name>L-tyrosine</name>
        <dbReference type="ChEBI" id="CHEBI:58315"/>
    </ligand>
</feature>
<dbReference type="EMBL" id="CP036525">
    <property type="protein sequence ID" value="QDT06151.1"/>
    <property type="molecule type" value="Genomic_DNA"/>
</dbReference>
<evidence type="ECO:0000256" key="4">
    <source>
        <dbReference type="ARBA" id="ARBA00022741"/>
    </source>
</evidence>
<dbReference type="InterPro" id="IPR014729">
    <property type="entry name" value="Rossmann-like_a/b/a_fold"/>
</dbReference>
<evidence type="ECO:0000256" key="12">
    <source>
        <dbReference type="PROSITE-ProRule" id="PRU00182"/>
    </source>
</evidence>
<dbReference type="FunFam" id="3.10.290.10:FF:000014">
    <property type="entry name" value="Tyrosine--tRNA ligase"/>
    <property type="match status" value="1"/>
</dbReference>
<dbReference type="PROSITE" id="PS50889">
    <property type="entry name" value="S4"/>
    <property type="match status" value="1"/>
</dbReference>
<feature type="domain" description="Tyrosine--tRNA ligase SYY-like C-terminal" evidence="13">
    <location>
        <begin position="341"/>
        <end position="424"/>
    </location>
</feature>
<dbReference type="SUPFAM" id="SSF52374">
    <property type="entry name" value="Nucleotidylyl transferase"/>
    <property type="match status" value="1"/>
</dbReference>
<dbReference type="AlphaFoldDB" id="A0A517NGA0"/>
<name>A0A517NGA0_9BACT</name>
<dbReference type="InterPro" id="IPR054608">
    <property type="entry name" value="SYY-like_C"/>
</dbReference>
<dbReference type="InterPro" id="IPR036986">
    <property type="entry name" value="S4_RNA-bd_sf"/>
</dbReference>
<keyword evidence="15" id="KW-1185">Reference proteome</keyword>
<dbReference type="SUPFAM" id="SSF55174">
    <property type="entry name" value="Alpha-L RNA-binding motif"/>
    <property type="match status" value="1"/>
</dbReference>
<evidence type="ECO:0000256" key="3">
    <source>
        <dbReference type="ARBA" id="ARBA00022598"/>
    </source>
</evidence>
<dbReference type="InterPro" id="IPR002307">
    <property type="entry name" value="Tyr-tRNA-ligase"/>
</dbReference>
<dbReference type="FunFam" id="3.40.50.620:FF:000008">
    <property type="entry name" value="Tyrosine--tRNA ligase"/>
    <property type="match status" value="1"/>
</dbReference>
<dbReference type="Pfam" id="PF22421">
    <property type="entry name" value="SYY_C-terminal"/>
    <property type="match status" value="1"/>
</dbReference>
<evidence type="ECO:0000313" key="14">
    <source>
        <dbReference type="EMBL" id="QDT06151.1"/>
    </source>
</evidence>
<dbReference type="GO" id="GO:0006437">
    <property type="term" value="P:tyrosyl-tRNA aminoacylation"/>
    <property type="evidence" value="ECO:0007669"/>
    <property type="project" value="UniProtKB-UniRule"/>
</dbReference>
<gene>
    <name evidence="14" type="primary">tyrS1</name>
    <name evidence="11" type="synonym">tyrS</name>
    <name evidence="14" type="ORF">K227x_45590</name>
</gene>
<keyword evidence="4 11" id="KW-0547">Nucleotide-binding</keyword>
<dbReference type="InterPro" id="IPR024088">
    <property type="entry name" value="Tyr-tRNA-ligase_bac-type"/>
</dbReference>
<dbReference type="GO" id="GO:0005524">
    <property type="term" value="F:ATP binding"/>
    <property type="evidence" value="ECO:0007669"/>
    <property type="project" value="UniProtKB-UniRule"/>
</dbReference>
<evidence type="ECO:0000256" key="9">
    <source>
        <dbReference type="ARBA" id="ARBA00048248"/>
    </source>
</evidence>
<evidence type="ECO:0000256" key="10">
    <source>
        <dbReference type="ARBA" id="ARBA00060965"/>
    </source>
</evidence>
<comment type="subcellular location">
    <subcellularLocation>
        <location evidence="1 11">Cytoplasm</location>
    </subcellularLocation>
</comment>
<keyword evidence="6 12" id="KW-0694">RNA-binding</keyword>
<dbReference type="Gene3D" id="1.10.240.10">
    <property type="entry name" value="Tyrosyl-Transfer RNA Synthetase"/>
    <property type="match status" value="1"/>
</dbReference>
<dbReference type="GO" id="GO:0042803">
    <property type="term" value="F:protein homodimerization activity"/>
    <property type="evidence" value="ECO:0007669"/>
    <property type="project" value="UniProtKB-ARBA"/>
</dbReference>
<dbReference type="HAMAP" id="MF_02006">
    <property type="entry name" value="Tyr_tRNA_synth_type1"/>
    <property type="match status" value="1"/>
</dbReference>
<dbReference type="Pfam" id="PF00579">
    <property type="entry name" value="tRNA-synt_1b"/>
    <property type="match status" value="1"/>
</dbReference>
<evidence type="ECO:0000256" key="6">
    <source>
        <dbReference type="ARBA" id="ARBA00022884"/>
    </source>
</evidence>
<evidence type="ECO:0000256" key="1">
    <source>
        <dbReference type="ARBA" id="ARBA00004496"/>
    </source>
</evidence>
<dbReference type="Proteomes" id="UP000318538">
    <property type="component" value="Chromosome"/>
</dbReference>
<evidence type="ECO:0000256" key="8">
    <source>
        <dbReference type="ARBA" id="ARBA00023146"/>
    </source>
</evidence>
<evidence type="ECO:0000256" key="11">
    <source>
        <dbReference type="HAMAP-Rule" id="MF_02006"/>
    </source>
</evidence>
<evidence type="ECO:0000256" key="7">
    <source>
        <dbReference type="ARBA" id="ARBA00022917"/>
    </source>
</evidence>
<evidence type="ECO:0000259" key="13">
    <source>
        <dbReference type="Pfam" id="PF22421"/>
    </source>
</evidence>
<comment type="subunit">
    <text evidence="11">Homodimer.</text>
</comment>
<evidence type="ECO:0000256" key="2">
    <source>
        <dbReference type="ARBA" id="ARBA00022490"/>
    </source>
</evidence>
<protein>
    <recommendedName>
        <fullName evidence="11">Tyrosine--tRNA ligase</fullName>
        <ecNumber evidence="11">6.1.1.1</ecNumber>
    </recommendedName>
    <alternativeName>
        <fullName evidence="11">Tyrosyl-tRNA synthetase</fullName>
        <shortName evidence="11">TyrRS</shortName>
    </alternativeName>
</protein>
<dbReference type="Gene3D" id="3.10.290.10">
    <property type="entry name" value="RNA-binding S4 domain"/>
    <property type="match status" value="1"/>
</dbReference>